<sequence>MEIERKFLVGELPDGLERWPVQRLEQAYLCTRPVLRVRRSGEEYVFTCKGEGLLAREEHEISLTREAYEHLLAKADGAVITKDRYRIPYEGRTIELDVFAAPFAPLVVAEVEFESEAAAAAFCPPPWFGREVTYEGAYTNAALSRRGAPPEPME</sequence>
<reference evidence="3" key="1">
    <citation type="journal article" date="2021" name="PeerJ">
        <title>Extensive microbial diversity within the chicken gut microbiome revealed by metagenomics and culture.</title>
        <authorList>
            <person name="Gilroy R."/>
            <person name="Ravi A."/>
            <person name="Getino M."/>
            <person name="Pursley I."/>
            <person name="Horton D.L."/>
            <person name="Alikhan N.F."/>
            <person name="Baker D."/>
            <person name="Gharbi K."/>
            <person name="Hall N."/>
            <person name="Watson M."/>
            <person name="Adriaenssens E.M."/>
            <person name="Foster-Nyarko E."/>
            <person name="Jarju S."/>
            <person name="Secka A."/>
            <person name="Antonio M."/>
            <person name="Oren A."/>
            <person name="Chaudhuri R.R."/>
            <person name="La Ragione R."/>
            <person name="Hildebrand F."/>
            <person name="Pallen M.J."/>
        </authorList>
    </citation>
    <scope>NUCLEOTIDE SEQUENCE</scope>
    <source>
        <strain evidence="3">ChiBcec16_6824</strain>
    </source>
</reference>
<dbReference type="Pfam" id="PF01928">
    <property type="entry name" value="CYTH"/>
    <property type="match status" value="1"/>
</dbReference>
<feature type="active site" description="Proton acceptor" evidence="1">
    <location>
        <position position="28"/>
    </location>
</feature>
<organism evidence="3 4">
    <name type="scientific">Candidatus Flavonifractor merdigallinarum</name>
    <dbReference type="NCBI Taxonomy" id="2838589"/>
    <lineage>
        <taxon>Bacteria</taxon>
        <taxon>Bacillati</taxon>
        <taxon>Bacillota</taxon>
        <taxon>Clostridia</taxon>
        <taxon>Eubacteriales</taxon>
        <taxon>Oscillospiraceae</taxon>
        <taxon>Flavonifractor</taxon>
    </lineage>
</organism>
<dbReference type="PROSITE" id="PS51707">
    <property type="entry name" value="CYTH"/>
    <property type="match status" value="1"/>
</dbReference>
<accession>A0A9D2BYW6</accession>
<dbReference type="PIRSF" id="PIRSF016487">
    <property type="entry name" value="CYTH_UCP016487"/>
    <property type="match status" value="1"/>
</dbReference>
<feature type="domain" description="CYTH" evidence="2">
    <location>
        <begin position="1"/>
        <end position="144"/>
    </location>
</feature>
<dbReference type="CDD" id="cd07761">
    <property type="entry name" value="CYTH-like_CthTTM-like"/>
    <property type="match status" value="1"/>
</dbReference>
<proteinExistence type="predicted"/>
<dbReference type="PANTHER" id="PTHR40114:SF1">
    <property type="entry name" value="SLR0698 PROTEIN"/>
    <property type="match status" value="1"/>
</dbReference>
<dbReference type="InterPro" id="IPR033469">
    <property type="entry name" value="CYTH-like_dom_sf"/>
</dbReference>
<dbReference type="SMART" id="SM01118">
    <property type="entry name" value="CYTH"/>
    <property type="match status" value="1"/>
</dbReference>
<evidence type="ECO:0000256" key="1">
    <source>
        <dbReference type="PIRSR" id="PIRSR016487-1"/>
    </source>
</evidence>
<evidence type="ECO:0000259" key="2">
    <source>
        <dbReference type="PROSITE" id="PS51707"/>
    </source>
</evidence>
<dbReference type="InterPro" id="IPR023577">
    <property type="entry name" value="CYTH_domain"/>
</dbReference>
<dbReference type="Gene3D" id="2.40.320.10">
    <property type="entry name" value="Hypothetical Protein Pfu-838710-001"/>
    <property type="match status" value="1"/>
</dbReference>
<evidence type="ECO:0000313" key="4">
    <source>
        <dbReference type="Proteomes" id="UP000823868"/>
    </source>
</evidence>
<evidence type="ECO:0000313" key="3">
    <source>
        <dbReference type="EMBL" id="HIY21213.1"/>
    </source>
</evidence>
<dbReference type="SUPFAM" id="SSF55154">
    <property type="entry name" value="CYTH-like phosphatases"/>
    <property type="match status" value="1"/>
</dbReference>
<dbReference type="EMBL" id="DXDX01000086">
    <property type="protein sequence ID" value="HIY21213.1"/>
    <property type="molecule type" value="Genomic_DNA"/>
</dbReference>
<comment type="caution">
    <text evidence="3">The sequence shown here is derived from an EMBL/GenBank/DDBJ whole genome shotgun (WGS) entry which is preliminary data.</text>
</comment>
<reference evidence="3" key="2">
    <citation type="submission" date="2021-04" db="EMBL/GenBank/DDBJ databases">
        <authorList>
            <person name="Gilroy R."/>
        </authorList>
    </citation>
    <scope>NUCLEOTIDE SEQUENCE</scope>
    <source>
        <strain evidence="3">ChiBcec16_6824</strain>
    </source>
</reference>
<dbReference type="PANTHER" id="PTHR40114">
    <property type="entry name" value="SLR0698 PROTEIN"/>
    <property type="match status" value="1"/>
</dbReference>
<protein>
    <submittedName>
        <fullName evidence="3">CYTH domain-containing protein</fullName>
    </submittedName>
</protein>
<gene>
    <name evidence="3" type="ORF">H9841_04845</name>
</gene>
<dbReference type="AlphaFoldDB" id="A0A9D2BYW6"/>
<name>A0A9D2BYW6_9FIRM</name>
<dbReference type="Proteomes" id="UP000823868">
    <property type="component" value="Unassembled WGS sequence"/>
</dbReference>
<dbReference type="InterPro" id="IPR012042">
    <property type="entry name" value="NeuTTM/CthTTM-like"/>
</dbReference>